<dbReference type="PANTHER" id="PTHR10083:SF217">
    <property type="entry name" value="BOOPHILIN-H2"/>
    <property type="match status" value="1"/>
</dbReference>
<reference evidence="5 6" key="1">
    <citation type="submission" date="2018-10" db="EMBL/GenBank/DDBJ databases">
        <title>Genomic Encyclopedia of Archaeal and Bacterial Type Strains, Phase II (KMG-II): from individual species to whole genera.</title>
        <authorList>
            <person name="Goeker M."/>
        </authorList>
    </citation>
    <scope>NUCLEOTIDE SEQUENCE [LARGE SCALE GENOMIC DNA]</scope>
    <source>
        <strain evidence="5 6">DSM 235</strain>
    </source>
</reference>
<organism evidence="5 6">
    <name type="scientific">Thiocapsa rosea</name>
    <dbReference type="NCBI Taxonomy" id="69360"/>
    <lineage>
        <taxon>Bacteria</taxon>
        <taxon>Pseudomonadati</taxon>
        <taxon>Pseudomonadota</taxon>
        <taxon>Gammaproteobacteria</taxon>
        <taxon>Chromatiales</taxon>
        <taxon>Chromatiaceae</taxon>
        <taxon>Thiocapsa</taxon>
    </lineage>
</organism>
<protein>
    <submittedName>
        <fullName evidence="5">Trypsin inhibitor</fullName>
    </submittedName>
</protein>
<dbReference type="SMART" id="SM00131">
    <property type="entry name" value="KU"/>
    <property type="match status" value="1"/>
</dbReference>
<dbReference type="Pfam" id="PF00014">
    <property type="entry name" value="Kunitz_BPTI"/>
    <property type="match status" value="1"/>
</dbReference>
<evidence type="ECO:0000256" key="1">
    <source>
        <dbReference type="ARBA" id="ARBA00004613"/>
    </source>
</evidence>
<dbReference type="CDD" id="cd00109">
    <property type="entry name" value="Kunitz-type"/>
    <property type="match status" value="1"/>
</dbReference>
<gene>
    <name evidence="5" type="ORF">BDD21_3783</name>
</gene>
<comment type="subcellular location">
    <subcellularLocation>
        <location evidence="1">Secreted</location>
    </subcellularLocation>
</comment>
<name>A0A495VD33_9GAMM</name>
<dbReference type="InterPro" id="IPR002223">
    <property type="entry name" value="Kunitz_BPTI"/>
</dbReference>
<dbReference type="PROSITE" id="PS50279">
    <property type="entry name" value="BPTI_KUNITZ_2"/>
    <property type="match status" value="1"/>
</dbReference>
<dbReference type="Proteomes" id="UP000274556">
    <property type="component" value="Unassembled WGS sequence"/>
</dbReference>
<dbReference type="OrthoDB" id="459223at2"/>
<accession>A0A495VD33</accession>
<dbReference type="EMBL" id="RBXL01000001">
    <property type="protein sequence ID" value="RKT46277.1"/>
    <property type="molecule type" value="Genomic_DNA"/>
</dbReference>
<dbReference type="Gene3D" id="4.10.410.10">
    <property type="entry name" value="Pancreatic trypsin inhibitor Kunitz domain"/>
    <property type="match status" value="1"/>
</dbReference>
<feature type="domain" description="BPTI/Kunitz inhibitor" evidence="4">
    <location>
        <begin position="42"/>
        <end position="91"/>
    </location>
</feature>
<dbReference type="GO" id="GO:0005615">
    <property type="term" value="C:extracellular space"/>
    <property type="evidence" value="ECO:0007669"/>
    <property type="project" value="TreeGrafter"/>
</dbReference>
<dbReference type="AlphaFoldDB" id="A0A495VD33"/>
<keyword evidence="3" id="KW-1015">Disulfide bond</keyword>
<dbReference type="InterPro" id="IPR036880">
    <property type="entry name" value="Kunitz_BPTI_sf"/>
</dbReference>
<evidence type="ECO:0000313" key="6">
    <source>
        <dbReference type="Proteomes" id="UP000274556"/>
    </source>
</evidence>
<evidence type="ECO:0000313" key="5">
    <source>
        <dbReference type="EMBL" id="RKT46277.1"/>
    </source>
</evidence>
<dbReference type="InterPro" id="IPR050098">
    <property type="entry name" value="TFPI/VKTCI-like"/>
</dbReference>
<dbReference type="PANTHER" id="PTHR10083">
    <property type="entry name" value="KUNITZ-TYPE PROTEASE INHIBITOR-RELATED"/>
    <property type="match status" value="1"/>
</dbReference>
<keyword evidence="6" id="KW-1185">Reference proteome</keyword>
<evidence type="ECO:0000259" key="4">
    <source>
        <dbReference type="PROSITE" id="PS50279"/>
    </source>
</evidence>
<dbReference type="SUPFAM" id="SSF57362">
    <property type="entry name" value="BPTI-like"/>
    <property type="match status" value="1"/>
</dbReference>
<proteinExistence type="predicted"/>
<evidence type="ECO:0000256" key="3">
    <source>
        <dbReference type="ARBA" id="ARBA00023157"/>
    </source>
</evidence>
<dbReference type="GO" id="GO:0004867">
    <property type="term" value="F:serine-type endopeptidase inhibitor activity"/>
    <property type="evidence" value="ECO:0007669"/>
    <property type="project" value="InterPro"/>
</dbReference>
<evidence type="ECO:0000256" key="2">
    <source>
        <dbReference type="ARBA" id="ARBA00022525"/>
    </source>
</evidence>
<comment type="caution">
    <text evidence="5">The sequence shown here is derived from an EMBL/GenBank/DDBJ whole genome shotgun (WGS) entry which is preliminary data.</text>
</comment>
<sequence length="95" mass="10080">MRAMGLGRFRLPALLILILMAGIAGCGGAPTGGGSDELPVACLVKPDPGPCRSNQLGFYYDYRDDRCKAFTYGGCAGRVPFATLQQCLDFCGAKR</sequence>
<keyword evidence="2" id="KW-0964">Secreted</keyword>
<dbReference type="PROSITE" id="PS51257">
    <property type="entry name" value="PROKAR_LIPOPROTEIN"/>
    <property type="match status" value="1"/>
</dbReference>